<proteinExistence type="inferred from homology"/>
<keyword evidence="5" id="KW-1185">Reference proteome</keyword>
<comment type="similarity">
    <text evidence="1 2">Belongs to the small heat shock protein (HSP20) family.</text>
</comment>
<organism evidence="4 5">
    <name type="scientific">Amycolatopsis xylanica</name>
    <dbReference type="NCBI Taxonomy" id="589385"/>
    <lineage>
        <taxon>Bacteria</taxon>
        <taxon>Bacillati</taxon>
        <taxon>Actinomycetota</taxon>
        <taxon>Actinomycetes</taxon>
        <taxon>Pseudonocardiales</taxon>
        <taxon>Pseudonocardiaceae</taxon>
        <taxon>Amycolatopsis</taxon>
    </lineage>
</organism>
<dbReference type="AlphaFoldDB" id="A0A1H2ZNB2"/>
<dbReference type="InterPro" id="IPR008978">
    <property type="entry name" value="HSP20-like_chaperone"/>
</dbReference>
<dbReference type="EMBL" id="FNON01000002">
    <property type="protein sequence ID" value="SDX18468.1"/>
    <property type="molecule type" value="Genomic_DNA"/>
</dbReference>
<name>A0A1H2ZNB2_9PSEU</name>
<gene>
    <name evidence="4" type="ORF">SAMN05421504_102584</name>
</gene>
<evidence type="ECO:0000256" key="1">
    <source>
        <dbReference type="PROSITE-ProRule" id="PRU00285"/>
    </source>
</evidence>
<sequence length="135" mass="14990">MTSLFPSPRTAFPTLASWLEHTWPFGDPNMVRIEESTEDGKYVVRAELPGFDADKQITVTSHGGVLTINAQREARAVSSGRSEFHYGSFTRNVSLPPGADASQISARYVKGILELSMPYTESLKDKQIEIKVEQD</sequence>
<feature type="domain" description="SHSP" evidence="3">
    <location>
        <begin position="24"/>
        <end position="133"/>
    </location>
</feature>
<reference evidence="4 5" key="1">
    <citation type="submission" date="2016-10" db="EMBL/GenBank/DDBJ databases">
        <authorList>
            <person name="de Groot N.N."/>
        </authorList>
    </citation>
    <scope>NUCLEOTIDE SEQUENCE [LARGE SCALE GENOMIC DNA]</scope>
    <source>
        <strain evidence="4 5">CPCC 202699</strain>
    </source>
</reference>
<dbReference type="PROSITE" id="PS01031">
    <property type="entry name" value="SHSP"/>
    <property type="match status" value="1"/>
</dbReference>
<evidence type="ECO:0000256" key="2">
    <source>
        <dbReference type="RuleBase" id="RU003616"/>
    </source>
</evidence>
<dbReference type="InterPro" id="IPR002068">
    <property type="entry name" value="A-crystallin/Hsp20_dom"/>
</dbReference>
<accession>A0A1H2ZNB2</accession>
<protein>
    <submittedName>
        <fullName evidence="4">Molecular chaperone IbpA, HSP20 family</fullName>
    </submittedName>
</protein>
<dbReference type="STRING" id="589385.SAMN05421504_102584"/>
<dbReference type="OrthoDB" id="3855217at2"/>
<dbReference type="PANTHER" id="PTHR11527">
    <property type="entry name" value="HEAT-SHOCK PROTEIN 20 FAMILY MEMBER"/>
    <property type="match status" value="1"/>
</dbReference>
<dbReference type="SUPFAM" id="SSF49764">
    <property type="entry name" value="HSP20-like chaperones"/>
    <property type="match status" value="1"/>
</dbReference>
<dbReference type="InterPro" id="IPR031107">
    <property type="entry name" value="Small_HSP"/>
</dbReference>
<evidence type="ECO:0000259" key="3">
    <source>
        <dbReference type="PROSITE" id="PS01031"/>
    </source>
</evidence>
<dbReference type="Pfam" id="PF00011">
    <property type="entry name" value="HSP20"/>
    <property type="match status" value="1"/>
</dbReference>
<dbReference type="Proteomes" id="UP000199515">
    <property type="component" value="Unassembled WGS sequence"/>
</dbReference>
<dbReference type="CDD" id="cd06464">
    <property type="entry name" value="ACD_sHsps-like"/>
    <property type="match status" value="1"/>
</dbReference>
<evidence type="ECO:0000313" key="4">
    <source>
        <dbReference type="EMBL" id="SDX18468.1"/>
    </source>
</evidence>
<evidence type="ECO:0000313" key="5">
    <source>
        <dbReference type="Proteomes" id="UP000199515"/>
    </source>
</evidence>
<dbReference type="Gene3D" id="2.60.40.790">
    <property type="match status" value="1"/>
</dbReference>